<keyword evidence="2" id="KW-0472">Membrane</keyword>
<accession>A0AAD1IMY9</accession>
<organism evidence="4 5">
    <name type="scientific">Mycolicibacterium litorale</name>
    <dbReference type="NCBI Taxonomy" id="758802"/>
    <lineage>
        <taxon>Bacteria</taxon>
        <taxon>Bacillati</taxon>
        <taxon>Actinomycetota</taxon>
        <taxon>Actinomycetes</taxon>
        <taxon>Mycobacteriales</taxon>
        <taxon>Mycobacteriaceae</taxon>
        <taxon>Mycolicibacterium</taxon>
    </lineage>
</organism>
<feature type="region of interest" description="Disordered" evidence="1">
    <location>
        <begin position="316"/>
        <end position="356"/>
    </location>
</feature>
<keyword evidence="2" id="KW-1133">Transmembrane helix</keyword>
<reference evidence="4 5" key="1">
    <citation type="journal article" date="2019" name="Emerg. Microbes Infect.">
        <title>Comprehensive subspecies identification of 175 nontuberculous mycobacteria species based on 7547 genomic profiles.</title>
        <authorList>
            <person name="Matsumoto Y."/>
            <person name="Kinjo T."/>
            <person name="Motooka D."/>
            <person name="Nabeya D."/>
            <person name="Jung N."/>
            <person name="Uechi K."/>
            <person name="Horii T."/>
            <person name="Iida T."/>
            <person name="Fujita J."/>
            <person name="Nakamura S."/>
        </authorList>
    </citation>
    <scope>NUCLEOTIDE SEQUENCE [LARGE SCALE GENOMIC DNA]</scope>
    <source>
        <strain evidence="4 5">JCM 17423</strain>
    </source>
</reference>
<feature type="compositionally biased region" description="Gly residues" evidence="1">
    <location>
        <begin position="526"/>
        <end position="559"/>
    </location>
</feature>
<protein>
    <recommendedName>
        <fullName evidence="3">DUF7159 domain-containing protein</fullName>
    </recommendedName>
</protein>
<feature type="transmembrane region" description="Helical" evidence="2">
    <location>
        <begin position="286"/>
        <end position="310"/>
    </location>
</feature>
<dbReference type="EMBL" id="AP022586">
    <property type="protein sequence ID" value="BBY18109.1"/>
    <property type="molecule type" value="Genomic_DNA"/>
</dbReference>
<dbReference type="AlphaFoldDB" id="A0AAD1IMY9"/>
<evidence type="ECO:0000256" key="2">
    <source>
        <dbReference type="SAM" id="Phobius"/>
    </source>
</evidence>
<evidence type="ECO:0000259" key="3">
    <source>
        <dbReference type="Pfam" id="PF23717"/>
    </source>
</evidence>
<evidence type="ECO:0000313" key="5">
    <source>
        <dbReference type="Proteomes" id="UP000466607"/>
    </source>
</evidence>
<name>A0AAD1IMY9_9MYCO</name>
<evidence type="ECO:0000313" key="4">
    <source>
        <dbReference type="EMBL" id="BBY18109.1"/>
    </source>
</evidence>
<feature type="compositionally biased region" description="Pro residues" evidence="1">
    <location>
        <begin position="452"/>
        <end position="469"/>
    </location>
</feature>
<dbReference type="InterPro" id="IPR055583">
    <property type="entry name" value="DUF7159"/>
</dbReference>
<sequence>MTPKTVRMVLVEGEKADGVTVDHDVFDINAVEGSATSSAADQVVAAVLGTQESAAAGGHHLRSIGVAWSDHAEAAALRDTLTARGIEDVMLVSEGHAAASLAQAVGRAVGYASTALFFIDRDTATLSVVQTDDGSVTKVLSRSLHSTDAMAVLTEMAAAVDAQDSPPQGMFVVGSGVDVSEVKAHLGRLLSLPINAPEEPELALARGAALASAHAPAFEASTVGLAYSQDPDDGTTAGSAYAAFGAAATQMAPASVPAVAPMAYAEAATPADDVRSSIDEENRKPFLLVGSALSSIFVVGVVALVISLAVNIRPTADQRPSPAESAIVPSAQAPRPAPAPEAQPAVAPPPPPAETIKAPIPVVQQAPQAPRTVYVEKAPAPVPAAPAPAPAPAPAAPAPVPVPAAPVPVPAPVPVAPAPVFRLPAPVIQLPRPQLPPIFRPPNDDDDEPDRPSWPSPWKPPWQPNPQKPPQQEEPDTSWPLPQQPTRTVVPQAPSVPVVPQAPRQQTPYVPSVPQAPSNPYYPPTGGTGGTGGSGAGSSRGDYGSGSGSGSYDGGGSSSGGEDTLWPFPSFGGGR</sequence>
<dbReference type="PRINTS" id="PR01217">
    <property type="entry name" value="PRICHEXTENSN"/>
</dbReference>
<feature type="domain" description="DUF7159" evidence="3">
    <location>
        <begin position="1"/>
        <end position="222"/>
    </location>
</feature>
<dbReference type="Pfam" id="PF23717">
    <property type="entry name" value="DUF7159"/>
    <property type="match status" value="1"/>
</dbReference>
<feature type="region of interest" description="Disordered" evidence="1">
    <location>
        <begin position="431"/>
        <end position="575"/>
    </location>
</feature>
<keyword evidence="2" id="KW-0812">Transmembrane</keyword>
<gene>
    <name evidence="4" type="ORF">MLIT_37010</name>
</gene>
<dbReference type="Proteomes" id="UP000466607">
    <property type="component" value="Chromosome"/>
</dbReference>
<feature type="compositionally biased region" description="Low complexity" evidence="1">
    <location>
        <begin position="489"/>
        <end position="506"/>
    </location>
</feature>
<proteinExistence type="predicted"/>
<keyword evidence="5" id="KW-1185">Reference proteome</keyword>
<feature type="compositionally biased region" description="Pro residues" evidence="1">
    <location>
        <begin position="335"/>
        <end position="353"/>
    </location>
</feature>
<evidence type="ECO:0000256" key="1">
    <source>
        <dbReference type="SAM" id="MobiDB-lite"/>
    </source>
</evidence>